<feature type="compositionally biased region" description="Acidic residues" evidence="1">
    <location>
        <begin position="10"/>
        <end position="24"/>
    </location>
</feature>
<feature type="compositionally biased region" description="Pro residues" evidence="1">
    <location>
        <begin position="325"/>
        <end position="335"/>
    </location>
</feature>
<feature type="compositionally biased region" description="Acidic residues" evidence="1">
    <location>
        <begin position="66"/>
        <end position="79"/>
    </location>
</feature>
<protein>
    <submittedName>
        <fullName evidence="2">Uncharacterized protein</fullName>
    </submittedName>
</protein>
<name>A0A813JVF5_POLGL</name>
<sequence>MGDDLPPTQEEVEEEPEVQADPELLDIFREFAGEPSPGQAEGSPPSPGQAEGKPQSLLPETVPAEELPDWGQQEDEGGLDDPPAFERPRRGKRAGVKVQKAAQTKAAALARSLAEEAASAARRANQLAFAKRTARAPSSASASSAARAPRSSAAASSSGGFESEAFPAARSKAQSKPGPSQAAPRHQGIATARGRSVPAACSVPQLLSREQRELRNASRSQSAASDRCPADRPRRPDRHREPSLARDQRKAEARPEFRERTDADYRDRRVRGQFRGPDYGTVPAAKPSQRRPRGTTAGDRESSAAPPRQHWAPLGRPGSVRAPRSPSPEPEPRPPQHSAAASGIIHGSASRRRRSQSVSWRGDRPEQRLAPSPPPDPVGTDLPYLEAQAALATAKVVAARAAIAATDSEALRAEEQARLSI</sequence>
<evidence type="ECO:0000313" key="3">
    <source>
        <dbReference type="Proteomes" id="UP000626109"/>
    </source>
</evidence>
<evidence type="ECO:0000313" key="2">
    <source>
        <dbReference type="EMBL" id="CAE8688055.1"/>
    </source>
</evidence>
<feature type="compositionally biased region" description="Low complexity" evidence="1">
    <location>
        <begin position="337"/>
        <end position="348"/>
    </location>
</feature>
<dbReference type="Proteomes" id="UP000626109">
    <property type="component" value="Unassembled WGS sequence"/>
</dbReference>
<feature type="compositionally biased region" description="Basic and acidic residues" evidence="1">
    <location>
        <begin position="228"/>
        <end position="267"/>
    </location>
</feature>
<feature type="compositionally biased region" description="Low complexity" evidence="1">
    <location>
        <begin position="99"/>
        <end position="158"/>
    </location>
</feature>
<proteinExistence type="predicted"/>
<comment type="caution">
    <text evidence="2">The sequence shown here is derived from an EMBL/GenBank/DDBJ whole genome shotgun (WGS) entry which is preliminary data.</text>
</comment>
<accession>A0A813JVF5</accession>
<reference evidence="2" key="1">
    <citation type="submission" date="2021-02" db="EMBL/GenBank/DDBJ databases">
        <authorList>
            <person name="Dougan E. K."/>
            <person name="Rhodes N."/>
            <person name="Thang M."/>
            <person name="Chan C."/>
        </authorList>
    </citation>
    <scope>NUCLEOTIDE SEQUENCE</scope>
</reference>
<dbReference type="EMBL" id="CAJNNW010026840">
    <property type="protein sequence ID" value="CAE8688055.1"/>
    <property type="molecule type" value="Genomic_DNA"/>
</dbReference>
<evidence type="ECO:0000256" key="1">
    <source>
        <dbReference type="SAM" id="MobiDB-lite"/>
    </source>
</evidence>
<gene>
    <name evidence="2" type="ORF">PGLA2088_LOCUS25738</name>
</gene>
<feature type="region of interest" description="Disordered" evidence="1">
    <location>
        <begin position="1"/>
        <end position="383"/>
    </location>
</feature>
<organism evidence="2 3">
    <name type="scientific">Polarella glacialis</name>
    <name type="common">Dinoflagellate</name>
    <dbReference type="NCBI Taxonomy" id="89957"/>
    <lineage>
        <taxon>Eukaryota</taxon>
        <taxon>Sar</taxon>
        <taxon>Alveolata</taxon>
        <taxon>Dinophyceae</taxon>
        <taxon>Suessiales</taxon>
        <taxon>Suessiaceae</taxon>
        <taxon>Polarella</taxon>
    </lineage>
</organism>
<dbReference type="AlphaFoldDB" id="A0A813JVF5"/>